<dbReference type="SUPFAM" id="SSF49373">
    <property type="entry name" value="Invasin/intimin cell-adhesion fragments"/>
    <property type="match status" value="1"/>
</dbReference>
<dbReference type="InterPro" id="IPR013783">
    <property type="entry name" value="Ig-like_fold"/>
</dbReference>
<evidence type="ECO:0000313" key="1">
    <source>
        <dbReference type="EMBL" id="KKM90325.1"/>
    </source>
</evidence>
<comment type="caution">
    <text evidence="1">The sequence shown here is derived from an EMBL/GenBank/DDBJ whole genome shotgun (WGS) entry which is preliminary data.</text>
</comment>
<organism evidence="1">
    <name type="scientific">marine sediment metagenome</name>
    <dbReference type="NCBI Taxonomy" id="412755"/>
    <lineage>
        <taxon>unclassified sequences</taxon>
        <taxon>metagenomes</taxon>
        <taxon>ecological metagenomes</taxon>
    </lineage>
</organism>
<proteinExistence type="predicted"/>
<sequence length="877" mass="95814">MAYENVEIAYKNLCLSPRSTSEFGYIDHTAGANGEFRIVDGSIGGGGSVLQTYTLSAGVSEIKSLEYVGPRNVGLAFNQLGDELPFFTLERVSSTECEIKYWKLNSTGNTFDLQSTITMTDSGANYFDCNAMAVENYETSFKSATTSGTGQISLASIGKVEVGDALLLGPSSDVSPPGNQFSLEYVIVTGVAGSIAYINSSDPQHEYAGGDPITYWKDIYLFSDIGQNNDSTKGALYTIDPSNGTVSGVHNDGIYNSVIAASWSRYYQNIGFVKNANILYLDYTDYEIKKSHLMTNTKANETALWTVYDIIFEGAPIYRLQEGTTRADTNGTKSDTSWAGLGPYNYQLDTAAFYTKSLSVHGEPDNVVKSDLDSIDLYVLVKDQYGVPLSSKNVYFFDNPDYGDFTTTFVTTDVNGVAFITYDVIDFGSSWPPTAPSESDDLSITIRTNGGVAGITGHDNVWDGVDLLAHKSFKVDIYLDQIPAIGDEAPGGFGLLDQVSSGVESVMYMKGLSKFQFPGGHWTSAGAPIDGTTIVEQLGDFNSTVEFDQIGSDLSTDVYIDQDKDQSNDTFISQLYISRHASSGHQDTVSVEQFRFVDLFDPDMFSEKNSVTTNIRVRLLPFGYSLNQSTLVFKVKEVSYAGNTGYVDVTPLLSITTFDAGGGLLGLDMTYNPVNDFHHNAVVYVSIEVYDVAPVPNVLLVDYWFKIIPDFRAPYITNENPAREKENVSVATNVSFDILDAGVGVDISSLEFYANNRAVTPVTVTTASGYSVSYNPPSDFHYGQTVELTVKVSDASDAQNQLYDTWRFFCAGSTGPWIDPDSFYPRNCTRGTYRKLIGISANVYAVDDTGLDKGSIMVTIGGKDRNVTITPIIYRID</sequence>
<reference evidence="1" key="1">
    <citation type="journal article" date="2015" name="Nature">
        <title>Complex archaea that bridge the gap between prokaryotes and eukaryotes.</title>
        <authorList>
            <person name="Spang A."/>
            <person name="Saw J.H."/>
            <person name="Jorgensen S.L."/>
            <person name="Zaremba-Niedzwiedzka K."/>
            <person name="Martijn J."/>
            <person name="Lind A.E."/>
            <person name="van Eijk R."/>
            <person name="Schleper C."/>
            <person name="Guy L."/>
            <person name="Ettema T.J."/>
        </authorList>
    </citation>
    <scope>NUCLEOTIDE SEQUENCE</scope>
</reference>
<accession>A0A0F9NND9</accession>
<gene>
    <name evidence="1" type="ORF">LCGC14_1239750</name>
</gene>
<name>A0A0F9NND9_9ZZZZ</name>
<dbReference type="InterPro" id="IPR008964">
    <property type="entry name" value="Invasin/intimin_cell_adhesion"/>
</dbReference>
<dbReference type="Gene3D" id="2.60.40.10">
    <property type="entry name" value="Immunoglobulins"/>
    <property type="match status" value="1"/>
</dbReference>
<dbReference type="AlphaFoldDB" id="A0A0F9NND9"/>
<protein>
    <submittedName>
        <fullName evidence="1">Uncharacterized protein</fullName>
    </submittedName>
</protein>
<dbReference type="EMBL" id="LAZR01006686">
    <property type="protein sequence ID" value="KKM90325.1"/>
    <property type="molecule type" value="Genomic_DNA"/>
</dbReference>